<dbReference type="GO" id="GO:0046872">
    <property type="term" value="F:metal ion binding"/>
    <property type="evidence" value="ECO:0007669"/>
    <property type="project" value="UniProtKB-KW"/>
</dbReference>
<comment type="cofactor">
    <cofactor evidence="5">
        <name>Mg(2+)</name>
        <dbReference type="ChEBI" id="CHEBI:18420"/>
    </cofactor>
</comment>
<proteinExistence type="predicted"/>
<evidence type="ECO:0000256" key="3">
    <source>
        <dbReference type="ARBA" id="ARBA00029596"/>
    </source>
</evidence>
<dbReference type="Proteomes" id="UP001277561">
    <property type="component" value="Unassembled WGS sequence"/>
</dbReference>
<sequence length="233" mass="24792">MRKYRIDPMPADADPALLAELEKIETASVGHLRFNGFMHHGIQSLDRNQRTRAGVAVTLALPALCSTLLHYALSHVRTGDMLVIDRLGDDKHACLGGAVARAAKQAGIVGVIIDGPCTDVAEILAEGLPVWCRGVSPVTTRQAELGGTFNRPVSCGGVPVLAGDIVLGDASGVVVFPTDESQDIATDCIAREIRVARTMGRLLEGEKLGDITRAIDKVKSAVLDDTHNNDRKV</sequence>
<dbReference type="CDD" id="cd16841">
    <property type="entry name" value="RraA_family"/>
    <property type="match status" value="1"/>
</dbReference>
<comment type="cofactor">
    <cofactor evidence="1">
        <name>a divalent metal cation</name>
        <dbReference type="ChEBI" id="CHEBI:60240"/>
    </cofactor>
</comment>
<evidence type="ECO:0000256" key="2">
    <source>
        <dbReference type="ARBA" id="ARBA00016549"/>
    </source>
</evidence>
<dbReference type="EMBL" id="JAVRAF010000009">
    <property type="protein sequence ID" value="MDX8304723.1"/>
    <property type="molecule type" value="Genomic_DNA"/>
</dbReference>
<evidence type="ECO:0000313" key="8">
    <source>
        <dbReference type="EMBL" id="SCX34282.1"/>
    </source>
</evidence>
<dbReference type="InterPro" id="IPR036704">
    <property type="entry name" value="RraA/RraA-like_sf"/>
</dbReference>
<dbReference type="AlphaFoldDB" id="A0A1R3U0H5"/>
<dbReference type="Proteomes" id="UP000187891">
    <property type="component" value="Unassembled WGS sequence"/>
</dbReference>
<evidence type="ECO:0000313" key="7">
    <source>
        <dbReference type="EMBL" id="MDX8331655.1"/>
    </source>
</evidence>
<dbReference type="InterPro" id="IPR005493">
    <property type="entry name" value="RraA/RraA-like"/>
</dbReference>
<keyword evidence="8" id="KW-0456">Lyase</keyword>
<keyword evidence="5" id="KW-0479">Metal-binding</keyword>
<dbReference type="GO" id="GO:0016829">
    <property type="term" value="F:lyase activity"/>
    <property type="evidence" value="ECO:0007669"/>
    <property type="project" value="UniProtKB-KW"/>
</dbReference>
<reference evidence="9" key="2">
    <citation type="submission" date="2016-10" db="EMBL/GenBank/DDBJ databases">
        <authorList>
            <person name="Wibberg D."/>
        </authorList>
    </citation>
    <scope>NUCLEOTIDE SEQUENCE [LARGE SCALE GENOMIC DNA]</scope>
</reference>
<reference evidence="6 10" key="3">
    <citation type="journal article" date="2023" name="Phytobiomes J">
        <title>Deciphering the key players within the bacterial microbiota associated with aerial crown gall tumors on rhododendron: Insights into the gallobiome.</title>
        <authorList>
            <person name="Kuzmanovic N."/>
            <person name="Nesme J."/>
            <person name="Wolf J."/>
            <person name="Neumann-Schaal M."/>
            <person name="Petersen J."/>
            <person name="Fernandez-Gnecco G."/>
            <person name="Sproeer C."/>
            <person name="Bunk B."/>
            <person name="Overmann J."/>
            <person name="Sorensen S.J."/>
            <person name="Idczak E."/>
            <person name="Smalla K."/>
        </authorList>
    </citation>
    <scope>NUCLEOTIDE SEQUENCE [LARGE SCALE GENOMIC DNA]</scope>
    <source>
        <strain evidence="6">Rho-11.1</strain>
        <strain evidence="7">Rho-14.1</strain>
        <strain evidence="10">rho-14.1</strain>
    </source>
</reference>
<dbReference type="EMBL" id="FMUE01000015">
    <property type="protein sequence ID" value="SCX34282.1"/>
    <property type="molecule type" value="Genomic_DNA"/>
</dbReference>
<dbReference type="PANTHER" id="PTHR33254">
    <property type="entry name" value="4-HYDROXY-4-METHYL-2-OXOGLUTARATE ALDOLASE 3-RELATED"/>
    <property type="match status" value="1"/>
</dbReference>
<feature type="binding site" evidence="5">
    <location>
        <begin position="96"/>
        <end position="99"/>
    </location>
    <ligand>
        <name>substrate</name>
    </ligand>
</feature>
<dbReference type="EMBL" id="JAVRAD010000011">
    <property type="protein sequence ID" value="MDX8331655.1"/>
    <property type="molecule type" value="Genomic_DNA"/>
</dbReference>
<dbReference type="STRING" id="1907666.DSM25559_4424"/>
<evidence type="ECO:0000256" key="5">
    <source>
        <dbReference type="PIRSR" id="PIRSR605493-1"/>
    </source>
</evidence>
<dbReference type="RefSeq" id="WP_077122528.1">
    <property type="nucleotide sequence ID" value="NZ_CP192766.1"/>
</dbReference>
<dbReference type="SUPFAM" id="SSF89562">
    <property type="entry name" value="RraA-like"/>
    <property type="match status" value="1"/>
</dbReference>
<accession>A0A1R3U0H5</accession>
<protein>
    <recommendedName>
        <fullName evidence="2">Putative 4-hydroxy-4-methyl-2-oxoglutarate aldolase</fullName>
    </recommendedName>
    <alternativeName>
        <fullName evidence="3">Regulator of ribonuclease activity homolog</fullName>
    </alternativeName>
    <alternativeName>
        <fullName evidence="4">RraA-like protein</fullName>
    </alternativeName>
</protein>
<name>A0A1R3U0H5_9HYPH</name>
<evidence type="ECO:0000313" key="6">
    <source>
        <dbReference type="EMBL" id="MDX8304723.1"/>
    </source>
</evidence>
<evidence type="ECO:0000313" key="9">
    <source>
        <dbReference type="Proteomes" id="UP000187891"/>
    </source>
</evidence>
<dbReference type="Pfam" id="PF03737">
    <property type="entry name" value="RraA-like"/>
    <property type="match status" value="1"/>
</dbReference>
<dbReference type="PANTHER" id="PTHR33254:SF4">
    <property type="entry name" value="4-HYDROXY-4-METHYL-2-OXOGLUTARATE ALDOLASE 3-RELATED"/>
    <property type="match status" value="1"/>
</dbReference>
<keyword evidence="5" id="KW-0460">Magnesium</keyword>
<reference evidence="8" key="1">
    <citation type="submission" date="2016-10" db="EMBL/GenBank/DDBJ databases">
        <authorList>
            <person name="de Groot N.N."/>
        </authorList>
    </citation>
    <scope>NUCLEOTIDE SEQUENCE [LARGE SCALE GENOMIC DNA]</scope>
    <source>
        <strain evidence="8">DSM25559</strain>
    </source>
</reference>
<organism evidence="8 9">
    <name type="scientific">Agrobacterium rosae</name>
    <dbReference type="NCBI Taxonomy" id="1972867"/>
    <lineage>
        <taxon>Bacteria</taxon>
        <taxon>Pseudomonadati</taxon>
        <taxon>Pseudomonadota</taxon>
        <taxon>Alphaproteobacteria</taxon>
        <taxon>Hyphomicrobiales</taxon>
        <taxon>Rhizobiaceae</taxon>
        <taxon>Rhizobium/Agrobacterium group</taxon>
        <taxon>Agrobacterium</taxon>
    </lineage>
</organism>
<keyword evidence="10" id="KW-1185">Reference proteome</keyword>
<evidence type="ECO:0000256" key="1">
    <source>
        <dbReference type="ARBA" id="ARBA00001968"/>
    </source>
</evidence>
<feature type="binding site" evidence="5">
    <location>
        <position position="119"/>
    </location>
    <ligand>
        <name>Mg(2+)</name>
        <dbReference type="ChEBI" id="CHEBI:18420"/>
    </ligand>
</feature>
<gene>
    <name evidence="8" type="primary">proA_6</name>
    <name evidence="8" type="ORF">DSM25559_4424</name>
    <name evidence="6" type="ORF">RMR22_20920</name>
    <name evidence="7" type="ORF">RMS29_20760</name>
</gene>
<evidence type="ECO:0000256" key="4">
    <source>
        <dbReference type="ARBA" id="ARBA00030169"/>
    </source>
</evidence>
<dbReference type="Gene3D" id="3.50.30.40">
    <property type="entry name" value="Ribonuclease E inhibitor RraA/RraA-like"/>
    <property type="match status" value="1"/>
</dbReference>
<evidence type="ECO:0000313" key="10">
    <source>
        <dbReference type="Proteomes" id="UP001277561"/>
    </source>
</evidence>